<dbReference type="InterPro" id="IPR011320">
    <property type="entry name" value="RNase_H1_N"/>
</dbReference>
<dbReference type="FunFam" id="3.40.970.10:FF:000002">
    <property type="entry name" value="Ribonuclease H"/>
    <property type="match status" value="1"/>
</dbReference>
<comment type="similarity">
    <text evidence="4">Belongs to the RNase H family.</text>
</comment>
<gene>
    <name evidence="14" type="ORF">K466DRAFT_522819</name>
</gene>
<evidence type="ECO:0000259" key="13">
    <source>
        <dbReference type="PROSITE" id="PS50879"/>
    </source>
</evidence>
<keyword evidence="9" id="KW-0255">Endonuclease</keyword>
<dbReference type="InterPro" id="IPR050092">
    <property type="entry name" value="RNase_H"/>
</dbReference>
<feature type="domain" description="RNase H type-1" evidence="13">
    <location>
        <begin position="146"/>
        <end position="296"/>
    </location>
</feature>
<feature type="compositionally biased region" description="Low complexity" evidence="12">
    <location>
        <begin position="330"/>
        <end position="344"/>
    </location>
</feature>
<dbReference type="Pfam" id="PF01693">
    <property type="entry name" value="Cauli_VI"/>
    <property type="match status" value="1"/>
</dbReference>
<evidence type="ECO:0000256" key="1">
    <source>
        <dbReference type="ARBA" id="ARBA00000077"/>
    </source>
</evidence>
<evidence type="ECO:0000313" key="14">
    <source>
        <dbReference type="EMBL" id="TFK87189.1"/>
    </source>
</evidence>
<dbReference type="FunCoup" id="A0A5C3PE53">
    <property type="interactions" value="65"/>
</dbReference>
<sequence length="445" mass="47783">MAKVGCYAVARGRKLGIYLEWKDCSAQVLNFNGAKYKKFLDAAEAELWINANAGGPLAGRQSTTTAVRTEATTASAEERVTADEAKSIARQFEAVAVTSAHAFNRSEAPRMETAASMPAQRAVPPPPPEIRTTVSSFASGTIGSASSGPMVVYTDGSCRGNGKPGSTAGVGVWWGVDDPRNVSERCPGDQTNNRAELLSIIRVLETAPTDRPLEIRSDSQYSISCMTAWVFDWKRRGWRKSDGKPVLNLALIQYADLLLEERRRVLKQSVEFKKVLAHSGVEGNEAADRLANEGAALPAVPELDWDSMIRAIRARMDAACSTAENTVSVPRAATSPAKQAASPSSPQPPAFVSRPTRRQPSPPVKSSTTASALLSPKSPSASGPSGATVPSSRIILRTTDELASSDVVHGRPDLRIAERELEIYAECLLDDDELMREAELEGVYA</sequence>
<dbReference type="InterPro" id="IPR002156">
    <property type="entry name" value="RNaseH_domain"/>
</dbReference>
<dbReference type="GO" id="GO:0046872">
    <property type="term" value="F:metal ion binding"/>
    <property type="evidence" value="ECO:0007669"/>
    <property type="project" value="UniProtKB-KW"/>
</dbReference>
<dbReference type="STRING" id="1314778.A0A5C3PE53"/>
<evidence type="ECO:0000256" key="8">
    <source>
        <dbReference type="ARBA" id="ARBA00022723"/>
    </source>
</evidence>
<keyword evidence="7" id="KW-0540">Nuclease</keyword>
<dbReference type="SUPFAM" id="SSF55658">
    <property type="entry name" value="L9 N-domain-like"/>
    <property type="match status" value="1"/>
</dbReference>
<name>A0A5C3PE53_9APHY</name>
<dbReference type="GO" id="GO:0003676">
    <property type="term" value="F:nucleic acid binding"/>
    <property type="evidence" value="ECO:0007669"/>
    <property type="project" value="InterPro"/>
</dbReference>
<evidence type="ECO:0000256" key="5">
    <source>
        <dbReference type="ARBA" id="ARBA00012180"/>
    </source>
</evidence>
<dbReference type="Gene3D" id="3.40.970.10">
    <property type="entry name" value="Ribonuclease H1, N-terminal domain"/>
    <property type="match status" value="1"/>
</dbReference>
<protein>
    <recommendedName>
        <fullName evidence="6">Ribonuclease H</fullName>
        <ecNumber evidence="5">3.1.26.4</ecNumber>
    </recommendedName>
</protein>
<dbReference type="InParanoid" id="A0A5C3PE53"/>
<dbReference type="SUPFAM" id="SSF53098">
    <property type="entry name" value="Ribonuclease H-like"/>
    <property type="match status" value="1"/>
</dbReference>
<evidence type="ECO:0000256" key="11">
    <source>
        <dbReference type="ARBA" id="ARBA00022842"/>
    </source>
</evidence>
<keyword evidence="8" id="KW-0479">Metal-binding</keyword>
<dbReference type="InterPro" id="IPR036397">
    <property type="entry name" value="RNaseH_sf"/>
</dbReference>
<feature type="region of interest" description="Disordered" evidence="12">
    <location>
        <begin position="325"/>
        <end position="391"/>
    </location>
</feature>
<dbReference type="EC" id="3.1.26.4" evidence="5"/>
<comment type="function">
    <text evidence="3">Endonuclease that specifically degrades the RNA of RNA-DNA hybrids.</text>
</comment>
<evidence type="ECO:0000256" key="7">
    <source>
        <dbReference type="ARBA" id="ARBA00022722"/>
    </source>
</evidence>
<evidence type="ECO:0000256" key="6">
    <source>
        <dbReference type="ARBA" id="ARBA00017721"/>
    </source>
</evidence>
<feature type="compositionally biased region" description="Low complexity" evidence="12">
    <location>
        <begin position="369"/>
        <end position="391"/>
    </location>
</feature>
<dbReference type="EMBL" id="ML211164">
    <property type="protein sequence ID" value="TFK87189.1"/>
    <property type="molecule type" value="Genomic_DNA"/>
</dbReference>
<keyword evidence="10" id="KW-0378">Hydrolase</keyword>
<keyword evidence="15" id="KW-1185">Reference proteome</keyword>
<evidence type="ECO:0000313" key="15">
    <source>
        <dbReference type="Proteomes" id="UP000308197"/>
    </source>
</evidence>
<reference evidence="14 15" key="1">
    <citation type="journal article" date="2019" name="Nat. Ecol. Evol.">
        <title>Megaphylogeny resolves global patterns of mushroom evolution.</title>
        <authorList>
            <person name="Varga T."/>
            <person name="Krizsan K."/>
            <person name="Foldi C."/>
            <person name="Dima B."/>
            <person name="Sanchez-Garcia M."/>
            <person name="Sanchez-Ramirez S."/>
            <person name="Szollosi G.J."/>
            <person name="Szarkandi J.G."/>
            <person name="Papp V."/>
            <person name="Albert L."/>
            <person name="Andreopoulos W."/>
            <person name="Angelini C."/>
            <person name="Antonin V."/>
            <person name="Barry K.W."/>
            <person name="Bougher N.L."/>
            <person name="Buchanan P."/>
            <person name="Buyck B."/>
            <person name="Bense V."/>
            <person name="Catcheside P."/>
            <person name="Chovatia M."/>
            <person name="Cooper J."/>
            <person name="Damon W."/>
            <person name="Desjardin D."/>
            <person name="Finy P."/>
            <person name="Geml J."/>
            <person name="Haridas S."/>
            <person name="Hughes K."/>
            <person name="Justo A."/>
            <person name="Karasinski D."/>
            <person name="Kautmanova I."/>
            <person name="Kiss B."/>
            <person name="Kocsube S."/>
            <person name="Kotiranta H."/>
            <person name="LaButti K.M."/>
            <person name="Lechner B.E."/>
            <person name="Liimatainen K."/>
            <person name="Lipzen A."/>
            <person name="Lukacs Z."/>
            <person name="Mihaltcheva S."/>
            <person name="Morgado L.N."/>
            <person name="Niskanen T."/>
            <person name="Noordeloos M.E."/>
            <person name="Ohm R.A."/>
            <person name="Ortiz-Santana B."/>
            <person name="Ovrebo C."/>
            <person name="Racz N."/>
            <person name="Riley R."/>
            <person name="Savchenko A."/>
            <person name="Shiryaev A."/>
            <person name="Soop K."/>
            <person name="Spirin V."/>
            <person name="Szebenyi C."/>
            <person name="Tomsovsky M."/>
            <person name="Tulloss R.E."/>
            <person name="Uehling J."/>
            <person name="Grigoriev I.V."/>
            <person name="Vagvolgyi C."/>
            <person name="Papp T."/>
            <person name="Martin F.M."/>
            <person name="Miettinen O."/>
            <person name="Hibbett D.S."/>
            <person name="Nagy L.G."/>
        </authorList>
    </citation>
    <scope>NUCLEOTIDE SEQUENCE [LARGE SCALE GENOMIC DNA]</scope>
    <source>
        <strain evidence="14 15">HHB13444</strain>
    </source>
</reference>
<evidence type="ECO:0000256" key="10">
    <source>
        <dbReference type="ARBA" id="ARBA00022801"/>
    </source>
</evidence>
<proteinExistence type="inferred from homology"/>
<dbReference type="InterPro" id="IPR009027">
    <property type="entry name" value="Ribosomal_bL9/RNase_H1_N"/>
</dbReference>
<organism evidence="14 15">
    <name type="scientific">Polyporus arcularius HHB13444</name>
    <dbReference type="NCBI Taxonomy" id="1314778"/>
    <lineage>
        <taxon>Eukaryota</taxon>
        <taxon>Fungi</taxon>
        <taxon>Dikarya</taxon>
        <taxon>Basidiomycota</taxon>
        <taxon>Agaricomycotina</taxon>
        <taxon>Agaricomycetes</taxon>
        <taxon>Polyporales</taxon>
        <taxon>Polyporaceae</taxon>
        <taxon>Polyporus</taxon>
    </lineage>
</organism>
<dbReference type="CDD" id="cd09280">
    <property type="entry name" value="RNase_HI_eukaryote_like"/>
    <property type="match status" value="1"/>
</dbReference>
<evidence type="ECO:0000256" key="3">
    <source>
        <dbReference type="ARBA" id="ARBA00004065"/>
    </source>
</evidence>
<dbReference type="Proteomes" id="UP000308197">
    <property type="component" value="Unassembled WGS sequence"/>
</dbReference>
<comment type="cofactor">
    <cofactor evidence="2">
        <name>Mg(2+)</name>
        <dbReference type="ChEBI" id="CHEBI:18420"/>
    </cofactor>
</comment>
<accession>A0A5C3PE53</accession>
<dbReference type="AlphaFoldDB" id="A0A5C3PE53"/>
<dbReference type="PANTHER" id="PTHR10642:SF26">
    <property type="entry name" value="RIBONUCLEASE H1"/>
    <property type="match status" value="1"/>
</dbReference>
<dbReference type="Gene3D" id="3.30.420.10">
    <property type="entry name" value="Ribonuclease H-like superfamily/Ribonuclease H"/>
    <property type="match status" value="1"/>
</dbReference>
<dbReference type="GO" id="GO:0004523">
    <property type="term" value="F:RNA-DNA hybrid ribonuclease activity"/>
    <property type="evidence" value="ECO:0007669"/>
    <property type="project" value="UniProtKB-EC"/>
</dbReference>
<dbReference type="Pfam" id="PF00075">
    <property type="entry name" value="RNase_H"/>
    <property type="match status" value="1"/>
</dbReference>
<dbReference type="InterPro" id="IPR012337">
    <property type="entry name" value="RNaseH-like_sf"/>
</dbReference>
<dbReference type="GO" id="GO:0043137">
    <property type="term" value="P:DNA replication, removal of RNA primer"/>
    <property type="evidence" value="ECO:0007669"/>
    <property type="project" value="TreeGrafter"/>
</dbReference>
<evidence type="ECO:0000256" key="4">
    <source>
        <dbReference type="ARBA" id="ARBA00005300"/>
    </source>
</evidence>
<dbReference type="PROSITE" id="PS50879">
    <property type="entry name" value="RNASE_H_1"/>
    <property type="match status" value="1"/>
</dbReference>
<keyword evidence="11" id="KW-0460">Magnesium</keyword>
<evidence type="ECO:0000256" key="12">
    <source>
        <dbReference type="SAM" id="MobiDB-lite"/>
    </source>
</evidence>
<dbReference type="InterPro" id="IPR037056">
    <property type="entry name" value="RNase_H1_N_sf"/>
</dbReference>
<evidence type="ECO:0000256" key="9">
    <source>
        <dbReference type="ARBA" id="ARBA00022759"/>
    </source>
</evidence>
<comment type="catalytic activity">
    <reaction evidence="1">
        <text>Endonucleolytic cleavage to 5'-phosphomonoester.</text>
        <dbReference type="EC" id="3.1.26.4"/>
    </reaction>
</comment>
<evidence type="ECO:0000256" key="2">
    <source>
        <dbReference type="ARBA" id="ARBA00001946"/>
    </source>
</evidence>
<dbReference type="PANTHER" id="PTHR10642">
    <property type="entry name" value="RIBONUCLEASE H1"/>
    <property type="match status" value="1"/>
</dbReference>